<reference evidence="2" key="2">
    <citation type="submission" date="2021-12" db="EMBL/GenBank/DDBJ databases">
        <title>Resequencing data analysis of finger millet.</title>
        <authorList>
            <person name="Hatakeyama M."/>
            <person name="Aluri S."/>
            <person name="Balachadran M.T."/>
            <person name="Sivarajan S.R."/>
            <person name="Poveda L."/>
            <person name="Shimizu-Inatsugi R."/>
            <person name="Schlapbach R."/>
            <person name="Sreeman S.M."/>
            <person name="Shimizu K.K."/>
        </authorList>
    </citation>
    <scope>NUCLEOTIDE SEQUENCE</scope>
</reference>
<comment type="caution">
    <text evidence="2">The sequence shown here is derived from an EMBL/GenBank/DDBJ whole genome shotgun (WGS) entry which is preliminary data.</text>
</comment>
<keyword evidence="3" id="KW-1185">Reference proteome</keyword>
<organism evidence="2 3">
    <name type="scientific">Eleusine coracana subsp. coracana</name>
    <dbReference type="NCBI Taxonomy" id="191504"/>
    <lineage>
        <taxon>Eukaryota</taxon>
        <taxon>Viridiplantae</taxon>
        <taxon>Streptophyta</taxon>
        <taxon>Embryophyta</taxon>
        <taxon>Tracheophyta</taxon>
        <taxon>Spermatophyta</taxon>
        <taxon>Magnoliopsida</taxon>
        <taxon>Liliopsida</taxon>
        <taxon>Poales</taxon>
        <taxon>Poaceae</taxon>
        <taxon>PACMAD clade</taxon>
        <taxon>Chloridoideae</taxon>
        <taxon>Cynodonteae</taxon>
        <taxon>Eleusininae</taxon>
        <taxon>Eleusine</taxon>
    </lineage>
</organism>
<reference evidence="2" key="1">
    <citation type="journal article" date="2018" name="DNA Res.">
        <title>Multiple hybrid de novo genome assembly of finger millet, an orphan allotetraploid crop.</title>
        <authorList>
            <person name="Hatakeyama M."/>
            <person name="Aluri S."/>
            <person name="Balachadran M.T."/>
            <person name="Sivarajan S.R."/>
            <person name="Patrignani A."/>
            <person name="Gruter S."/>
            <person name="Poveda L."/>
            <person name="Shimizu-Inatsugi R."/>
            <person name="Baeten J."/>
            <person name="Francoijs K.J."/>
            <person name="Nataraja K.N."/>
            <person name="Reddy Y.A.N."/>
            <person name="Phadnis S."/>
            <person name="Ravikumar R.L."/>
            <person name="Schlapbach R."/>
            <person name="Sreeman S.M."/>
            <person name="Shimizu K.K."/>
        </authorList>
    </citation>
    <scope>NUCLEOTIDE SEQUENCE</scope>
</reference>
<dbReference type="Proteomes" id="UP001054889">
    <property type="component" value="Unassembled WGS sequence"/>
</dbReference>
<accession>A0AAV5DG12</accession>
<dbReference type="AlphaFoldDB" id="A0AAV5DG12"/>
<protein>
    <submittedName>
        <fullName evidence="2">Uncharacterized protein</fullName>
    </submittedName>
</protein>
<feature type="compositionally biased region" description="Basic and acidic residues" evidence="1">
    <location>
        <begin position="178"/>
        <end position="192"/>
    </location>
</feature>
<name>A0AAV5DG12_ELECO</name>
<evidence type="ECO:0000313" key="3">
    <source>
        <dbReference type="Proteomes" id="UP001054889"/>
    </source>
</evidence>
<evidence type="ECO:0000313" key="2">
    <source>
        <dbReference type="EMBL" id="GJN09146.1"/>
    </source>
</evidence>
<feature type="region of interest" description="Disordered" evidence="1">
    <location>
        <begin position="155"/>
        <end position="198"/>
    </location>
</feature>
<gene>
    <name evidence="2" type="primary">ga27126</name>
    <name evidence="2" type="ORF">PR202_ga27126</name>
</gene>
<proteinExistence type="predicted"/>
<evidence type="ECO:0000256" key="1">
    <source>
        <dbReference type="SAM" id="MobiDB-lite"/>
    </source>
</evidence>
<sequence length="198" mass="21647">MKLAKATVDEFFDIPVSARDDMVHDLGAIFQEHQAELSTVTAQLTRCNQDSRIIRLVETRRDARAAFPPSGAAAPRVSTSAAFPWTTRTAAAAAVREPLAASGGTLTPTPPLLSHIQPCGPQRLSVFYRAGTPRASPRAERHARAPPPVSYFAYRKPSRLRRRSPPGIQEEEEGGGLLEHDEDKLLELEKAQAQDCVD</sequence>
<dbReference type="EMBL" id="BQKI01000015">
    <property type="protein sequence ID" value="GJN09146.1"/>
    <property type="molecule type" value="Genomic_DNA"/>
</dbReference>